<evidence type="ECO:0000313" key="14">
    <source>
        <dbReference type="Proteomes" id="UP000824118"/>
    </source>
</evidence>
<evidence type="ECO:0000256" key="3">
    <source>
        <dbReference type="ARBA" id="ARBA00022679"/>
    </source>
</evidence>
<dbReference type="NCBIfam" id="NF001138">
    <property type="entry name" value="PRK00143.1"/>
    <property type="match status" value="1"/>
</dbReference>
<dbReference type="HAMAP" id="MF_00144">
    <property type="entry name" value="tRNA_thiouridyl_MnmA"/>
    <property type="match status" value="1"/>
</dbReference>
<evidence type="ECO:0000256" key="2">
    <source>
        <dbReference type="ARBA" id="ARBA00022555"/>
    </source>
</evidence>
<dbReference type="Pfam" id="PF03054">
    <property type="entry name" value="tRNA_Me_trans"/>
    <property type="match status" value="1"/>
</dbReference>
<comment type="similarity">
    <text evidence="10">Belongs to the MnmA/TRMU family.</text>
</comment>
<feature type="domain" description="tRNA-specific 2-thiouridylase MnmA-like central" evidence="12">
    <location>
        <begin position="218"/>
        <end position="271"/>
    </location>
</feature>
<keyword evidence="2 10" id="KW-0820">tRNA-binding</keyword>
<dbReference type="Gene3D" id="2.30.30.280">
    <property type="entry name" value="Adenine nucleotide alpha hydrolases-like domains"/>
    <property type="match status" value="1"/>
</dbReference>
<sequence>MKKIITAMSGGVDSSAAALILQNEGYTVAGGTLRLFDRPESGQCGKKCGSLKDISDAKSVCEKLGIEHYVFDYRDNFKKEVIDRFCDGYIKGETPNPCLECNRYIKFKGMIEQGEKLGFEGTATGHYVRREYDQGSGRYLLRKASDVTKDQTYVLYSLSQEILSRTLFPLGDLSKVEIRKLAEDYGLVNAKKAESQDICFVPDGDYASFLKRETGYVPKLGDFVLEDGTFVAKNKGIIHYTIGQRKGLGIAWEHPLYVISKNPQDNCVVLGKNEDLFSKRLEAYDVNFIAINELKAPMRVVAKTRYSQKEAQAVVYPLEKDRVIVEFSEPQRAVTPGQAVVFYKDDYLVGGGKILSAKE</sequence>
<dbReference type="PANTHER" id="PTHR11933:SF5">
    <property type="entry name" value="MITOCHONDRIAL TRNA-SPECIFIC 2-THIOURIDYLASE 1"/>
    <property type="match status" value="1"/>
</dbReference>
<dbReference type="Gene3D" id="3.40.50.620">
    <property type="entry name" value="HUPs"/>
    <property type="match status" value="1"/>
</dbReference>
<keyword evidence="6 10" id="KW-0067">ATP-binding</keyword>
<evidence type="ECO:0000256" key="4">
    <source>
        <dbReference type="ARBA" id="ARBA00022694"/>
    </source>
</evidence>
<dbReference type="InterPro" id="IPR046884">
    <property type="entry name" value="MnmA-like_central"/>
</dbReference>
<accession>A0A9D1LXA2</accession>
<keyword evidence="7 10" id="KW-0694">RNA-binding</keyword>
<dbReference type="GO" id="GO:0005737">
    <property type="term" value="C:cytoplasm"/>
    <property type="evidence" value="ECO:0007669"/>
    <property type="project" value="UniProtKB-SubCell"/>
</dbReference>
<comment type="function">
    <text evidence="10">Catalyzes the 2-thiolation of uridine at the wobble position (U34) of tRNA, leading to the formation of s(2)U34.</text>
</comment>
<name>A0A9D1LXA2_9FIRM</name>
<dbReference type="EC" id="2.8.1.13" evidence="10"/>
<feature type="site" description="Interaction with tRNA" evidence="10">
    <location>
        <position position="338"/>
    </location>
</feature>
<evidence type="ECO:0000313" key="13">
    <source>
        <dbReference type="EMBL" id="HIU49680.1"/>
    </source>
</evidence>
<dbReference type="InterPro" id="IPR014729">
    <property type="entry name" value="Rossmann-like_a/b/a_fold"/>
</dbReference>
<reference evidence="13" key="2">
    <citation type="journal article" date="2021" name="PeerJ">
        <title>Extensive microbial diversity within the chicken gut microbiome revealed by metagenomics and culture.</title>
        <authorList>
            <person name="Gilroy R."/>
            <person name="Ravi A."/>
            <person name="Getino M."/>
            <person name="Pursley I."/>
            <person name="Horton D.L."/>
            <person name="Alikhan N.F."/>
            <person name="Baker D."/>
            <person name="Gharbi K."/>
            <person name="Hall N."/>
            <person name="Watson M."/>
            <person name="Adriaenssens E.M."/>
            <person name="Foster-Nyarko E."/>
            <person name="Jarju S."/>
            <person name="Secka A."/>
            <person name="Antonio M."/>
            <person name="Oren A."/>
            <person name="Chaudhuri R.R."/>
            <person name="La Ragione R."/>
            <person name="Hildebrand F."/>
            <person name="Pallen M.J."/>
        </authorList>
    </citation>
    <scope>NUCLEOTIDE SEQUENCE</scope>
    <source>
        <strain evidence="13">ChiGjej1B1-1684</strain>
    </source>
</reference>
<dbReference type="InterPro" id="IPR046885">
    <property type="entry name" value="MnmA-like_C"/>
</dbReference>
<keyword evidence="3 10" id="KW-0808">Transferase</keyword>
<dbReference type="GO" id="GO:0000049">
    <property type="term" value="F:tRNA binding"/>
    <property type="evidence" value="ECO:0007669"/>
    <property type="project" value="UniProtKB-KW"/>
</dbReference>
<dbReference type="NCBIfam" id="TIGR00420">
    <property type="entry name" value="trmU"/>
    <property type="match status" value="1"/>
</dbReference>
<gene>
    <name evidence="10 13" type="primary">mnmA</name>
    <name evidence="13" type="ORF">IAD22_01530</name>
</gene>
<evidence type="ECO:0000256" key="10">
    <source>
        <dbReference type="HAMAP-Rule" id="MF_00144"/>
    </source>
</evidence>
<dbReference type="GO" id="GO:0103016">
    <property type="term" value="F:tRNA-uridine 2-sulfurtransferase activity"/>
    <property type="evidence" value="ECO:0007669"/>
    <property type="project" value="UniProtKB-EC"/>
</dbReference>
<evidence type="ECO:0000256" key="8">
    <source>
        <dbReference type="ARBA" id="ARBA00023157"/>
    </source>
</evidence>
<dbReference type="CDD" id="cd01998">
    <property type="entry name" value="MnmA_TRMU-like"/>
    <property type="match status" value="1"/>
</dbReference>
<dbReference type="GO" id="GO:0005524">
    <property type="term" value="F:ATP binding"/>
    <property type="evidence" value="ECO:0007669"/>
    <property type="project" value="UniProtKB-KW"/>
</dbReference>
<dbReference type="AlphaFoldDB" id="A0A9D1LXA2"/>
<reference evidence="13" key="1">
    <citation type="submission" date="2020-10" db="EMBL/GenBank/DDBJ databases">
        <authorList>
            <person name="Gilroy R."/>
        </authorList>
    </citation>
    <scope>NUCLEOTIDE SEQUENCE</scope>
    <source>
        <strain evidence="13">ChiGjej1B1-1684</strain>
    </source>
</reference>
<feature type="site" description="Interaction with tRNA" evidence="10">
    <location>
        <position position="126"/>
    </location>
</feature>
<keyword evidence="1 10" id="KW-0963">Cytoplasm</keyword>
<evidence type="ECO:0000256" key="6">
    <source>
        <dbReference type="ARBA" id="ARBA00022840"/>
    </source>
</evidence>
<dbReference type="Pfam" id="PF20259">
    <property type="entry name" value="tRNA_Me_trans_M"/>
    <property type="match status" value="1"/>
</dbReference>
<feature type="domain" description="tRNA-specific 2-thiouridylase MnmA-like C-terminal" evidence="11">
    <location>
        <begin position="279"/>
        <end position="354"/>
    </location>
</feature>
<dbReference type="FunFam" id="2.40.30.10:FF:000023">
    <property type="entry name" value="tRNA-specific 2-thiouridylase MnmA"/>
    <property type="match status" value="1"/>
</dbReference>
<dbReference type="Pfam" id="PF20258">
    <property type="entry name" value="tRNA_Me_trans_C"/>
    <property type="match status" value="1"/>
</dbReference>
<dbReference type="InterPro" id="IPR004506">
    <property type="entry name" value="MnmA-like"/>
</dbReference>
<dbReference type="InterPro" id="IPR023382">
    <property type="entry name" value="MnmA-like_central_sf"/>
</dbReference>
<feature type="region of interest" description="Interaction with tRNA" evidence="10">
    <location>
        <begin position="305"/>
        <end position="306"/>
    </location>
</feature>
<comment type="caution">
    <text evidence="13">The sequence shown here is derived from an EMBL/GenBank/DDBJ whole genome shotgun (WGS) entry which is preliminary data.</text>
</comment>
<evidence type="ECO:0000256" key="5">
    <source>
        <dbReference type="ARBA" id="ARBA00022741"/>
    </source>
</evidence>
<feature type="active site" description="Nucleophile" evidence="10">
    <location>
        <position position="101"/>
    </location>
</feature>
<evidence type="ECO:0000256" key="1">
    <source>
        <dbReference type="ARBA" id="ARBA00022490"/>
    </source>
</evidence>
<evidence type="ECO:0000256" key="9">
    <source>
        <dbReference type="ARBA" id="ARBA00051542"/>
    </source>
</evidence>
<keyword evidence="5 10" id="KW-0547">Nucleotide-binding</keyword>
<feature type="binding site" evidence="10">
    <location>
        <begin position="7"/>
        <end position="14"/>
    </location>
    <ligand>
        <name>ATP</name>
        <dbReference type="ChEBI" id="CHEBI:30616"/>
    </ligand>
</feature>
<dbReference type="Gene3D" id="2.40.30.10">
    <property type="entry name" value="Translation factors"/>
    <property type="match status" value="1"/>
</dbReference>
<evidence type="ECO:0000259" key="12">
    <source>
        <dbReference type="Pfam" id="PF20259"/>
    </source>
</evidence>
<dbReference type="Proteomes" id="UP000824118">
    <property type="component" value="Unassembled WGS sequence"/>
</dbReference>
<dbReference type="PANTHER" id="PTHR11933">
    <property type="entry name" value="TRNA 5-METHYLAMINOMETHYL-2-THIOURIDYLATE -METHYLTRANSFERASE"/>
    <property type="match status" value="1"/>
</dbReference>
<comment type="subcellular location">
    <subcellularLocation>
        <location evidence="10">Cytoplasm</location>
    </subcellularLocation>
</comment>
<proteinExistence type="inferred from homology"/>
<organism evidence="13 14">
    <name type="scientific">Candidatus Limousia pullorum</name>
    <dbReference type="NCBI Taxonomy" id="2840860"/>
    <lineage>
        <taxon>Bacteria</taxon>
        <taxon>Bacillati</taxon>
        <taxon>Bacillota</taxon>
        <taxon>Clostridia</taxon>
        <taxon>Eubacteriales</taxon>
        <taxon>Oscillospiraceae</taxon>
        <taxon>Oscillospiraceae incertae sedis</taxon>
        <taxon>Candidatus Limousia</taxon>
    </lineage>
</organism>
<dbReference type="GO" id="GO:0002143">
    <property type="term" value="P:tRNA wobble position uridine thiolation"/>
    <property type="evidence" value="ECO:0007669"/>
    <property type="project" value="TreeGrafter"/>
</dbReference>
<feature type="binding site" evidence="10">
    <location>
        <position position="125"/>
    </location>
    <ligand>
        <name>ATP</name>
        <dbReference type="ChEBI" id="CHEBI:30616"/>
    </ligand>
</feature>
<comment type="caution">
    <text evidence="10">Lacks conserved residue(s) required for the propagation of feature annotation.</text>
</comment>
<feature type="binding site" evidence="10">
    <location>
        <position position="33"/>
    </location>
    <ligand>
        <name>ATP</name>
        <dbReference type="ChEBI" id="CHEBI:30616"/>
    </ligand>
</feature>
<dbReference type="EMBL" id="DVNG01000022">
    <property type="protein sequence ID" value="HIU49680.1"/>
    <property type="molecule type" value="Genomic_DNA"/>
</dbReference>
<comment type="catalytic activity">
    <reaction evidence="9 10">
        <text>S-sulfanyl-L-cysteinyl-[protein] + uridine(34) in tRNA + AH2 + ATP = 2-thiouridine(34) in tRNA + L-cysteinyl-[protein] + A + AMP + diphosphate + H(+)</text>
        <dbReference type="Rhea" id="RHEA:47032"/>
        <dbReference type="Rhea" id="RHEA-COMP:10131"/>
        <dbReference type="Rhea" id="RHEA-COMP:11726"/>
        <dbReference type="Rhea" id="RHEA-COMP:11727"/>
        <dbReference type="Rhea" id="RHEA-COMP:11728"/>
        <dbReference type="ChEBI" id="CHEBI:13193"/>
        <dbReference type="ChEBI" id="CHEBI:15378"/>
        <dbReference type="ChEBI" id="CHEBI:17499"/>
        <dbReference type="ChEBI" id="CHEBI:29950"/>
        <dbReference type="ChEBI" id="CHEBI:30616"/>
        <dbReference type="ChEBI" id="CHEBI:33019"/>
        <dbReference type="ChEBI" id="CHEBI:61963"/>
        <dbReference type="ChEBI" id="CHEBI:65315"/>
        <dbReference type="ChEBI" id="CHEBI:87170"/>
        <dbReference type="ChEBI" id="CHEBI:456215"/>
        <dbReference type="EC" id="2.8.1.13"/>
    </reaction>
</comment>
<feature type="active site" description="Cysteine persulfide intermediate" evidence="10">
    <location>
        <position position="199"/>
    </location>
</feature>
<dbReference type="SUPFAM" id="SSF52402">
    <property type="entry name" value="Adenine nucleotide alpha hydrolases-like"/>
    <property type="match status" value="1"/>
</dbReference>
<feature type="region of interest" description="Interaction with tRNA" evidence="10">
    <location>
        <begin position="149"/>
        <end position="151"/>
    </location>
</feature>
<keyword evidence="8" id="KW-1015">Disulfide bond</keyword>
<evidence type="ECO:0000259" key="11">
    <source>
        <dbReference type="Pfam" id="PF20258"/>
    </source>
</evidence>
<evidence type="ECO:0000256" key="7">
    <source>
        <dbReference type="ARBA" id="ARBA00022884"/>
    </source>
</evidence>
<protein>
    <recommendedName>
        <fullName evidence="10">tRNA-specific 2-thiouridylase MnmA</fullName>
        <ecNumber evidence="10">2.8.1.13</ecNumber>
    </recommendedName>
</protein>
<keyword evidence="4 10" id="KW-0819">tRNA processing</keyword>